<protein>
    <submittedName>
        <fullName evidence="1">Uncharacterized protein</fullName>
    </submittedName>
</protein>
<evidence type="ECO:0000313" key="1">
    <source>
        <dbReference type="EMBL" id="KAI4368608.1"/>
    </source>
</evidence>
<organism evidence="1 2">
    <name type="scientific">Melastoma candidum</name>
    <dbReference type="NCBI Taxonomy" id="119954"/>
    <lineage>
        <taxon>Eukaryota</taxon>
        <taxon>Viridiplantae</taxon>
        <taxon>Streptophyta</taxon>
        <taxon>Embryophyta</taxon>
        <taxon>Tracheophyta</taxon>
        <taxon>Spermatophyta</taxon>
        <taxon>Magnoliopsida</taxon>
        <taxon>eudicotyledons</taxon>
        <taxon>Gunneridae</taxon>
        <taxon>Pentapetalae</taxon>
        <taxon>rosids</taxon>
        <taxon>malvids</taxon>
        <taxon>Myrtales</taxon>
        <taxon>Melastomataceae</taxon>
        <taxon>Melastomatoideae</taxon>
        <taxon>Melastomateae</taxon>
        <taxon>Melastoma</taxon>
    </lineage>
</organism>
<proteinExistence type="predicted"/>
<comment type="caution">
    <text evidence="1">The sequence shown here is derived from an EMBL/GenBank/DDBJ whole genome shotgun (WGS) entry which is preliminary data.</text>
</comment>
<name>A0ACB9QPL7_9MYRT</name>
<reference evidence="2" key="1">
    <citation type="journal article" date="2023" name="Front. Plant Sci.">
        <title>Chromosomal-level genome assembly of Melastoma candidum provides insights into trichome evolution.</title>
        <authorList>
            <person name="Zhong Y."/>
            <person name="Wu W."/>
            <person name="Sun C."/>
            <person name="Zou P."/>
            <person name="Liu Y."/>
            <person name="Dai S."/>
            <person name="Zhou R."/>
        </authorList>
    </citation>
    <scope>NUCLEOTIDE SEQUENCE [LARGE SCALE GENOMIC DNA]</scope>
</reference>
<sequence>MGHPFFMGFQTLSLLPLMPQGYMLQAHHVQFAYGIEGEGYLHVSSYSLTRRNLLTVLNFAAIIRSYLELVIGG</sequence>
<dbReference type="EMBL" id="CM042884">
    <property type="protein sequence ID" value="KAI4368608.1"/>
    <property type="molecule type" value="Genomic_DNA"/>
</dbReference>
<evidence type="ECO:0000313" key="2">
    <source>
        <dbReference type="Proteomes" id="UP001057402"/>
    </source>
</evidence>
<accession>A0ACB9QPL7</accession>
<gene>
    <name evidence="1" type="ORF">MLD38_017149</name>
</gene>
<dbReference type="Proteomes" id="UP001057402">
    <property type="component" value="Chromosome 5"/>
</dbReference>
<keyword evidence="2" id="KW-1185">Reference proteome</keyword>